<dbReference type="PANTHER" id="PTHR43640:SF1">
    <property type="entry name" value="THIOREDOXIN-DEPENDENT PEROXIREDOXIN"/>
    <property type="match status" value="1"/>
</dbReference>
<dbReference type="InterPro" id="IPR036249">
    <property type="entry name" value="Thioredoxin-like_sf"/>
</dbReference>
<dbReference type="GO" id="GO:0016491">
    <property type="term" value="F:oxidoreductase activity"/>
    <property type="evidence" value="ECO:0007669"/>
    <property type="project" value="InterPro"/>
</dbReference>
<evidence type="ECO:0000313" key="5">
    <source>
        <dbReference type="Proteomes" id="UP000051269"/>
    </source>
</evidence>
<dbReference type="PANTHER" id="PTHR43640">
    <property type="entry name" value="OS07G0260300 PROTEIN"/>
    <property type="match status" value="1"/>
</dbReference>
<dbReference type="Pfam" id="PF00578">
    <property type="entry name" value="AhpC-TSA"/>
    <property type="match status" value="1"/>
</dbReference>
<dbReference type="PROSITE" id="PS51352">
    <property type="entry name" value="THIOREDOXIN_2"/>
    <property type="match status" value="1"/>
</dbReference>
<comment type="caution">
    <text evidence="4">The sequence shown here is derived from an EMBL/GenBank/DDBJ whole genome shotgun (WGS) entry which is preliminary data.</text>
</comment>
<organism evidence="4 5">
    <name type="scientific">Verrucomicrobia subdivision 6 bacterium BACL9 MAG-120507-bin52</name>
    <dbReference type="NCBI Taxonomy" id="1655590"/>
    <lineage>
        <taxon>Bacteria</taxon>
        <taxon>Pseudomonadati</taxon>
        <taxon>Verrucomicrobiota</taxon>
        <taxon>Verrucomicrobiia</taxon>
        <taxon>Verrucomicrobiales</taxon>
        <taxon>Verrucomicrobia subdivision 6</taxon>
    </lineage>
</organism>
<evidence type="ECO:0000259" key="3">
    <source>
        <dbReference type="PROSITE" id="PS51352"/>
    </source>
</evidence>
<keyword evidence="2" id="KW-0732">Signal</keyword>
<name>A0A0R2RHW9_9BACT</name>
<dbReference type="Proteomes" id="UP000051269">
    <property type="component" value="Unassembled WGS sequence"/>
</dbReference>
<dbReference type="InterPro" id="IPR047262">
    <property type="entry name" value="PRX-like1"/>
</dbReference>
<dbReference type="InterPro" id="IPR013766">
    <property type="entry name" value="Thioredoxin_domain"/>
</dbReference>
<feature type="chain" id="PRO_5006422793" evidence="2">
    <location>
        <begin position="19"/>
        <end position="197"/>
    </location>
</feature>
<feature type="signal peptide" evidence="2">
    <location>
        <begin position="1"/>
        <end position="18"/>
    </location>
</feature>
<accession>A0A0R2RHW9</accession>
<proteinExistence type="predicted"/>
<dbReference type="SUPFAM" id="SSF52833">
    <property type="entry name" value="Thioredoxin-like"/>
    <property type="match status" value="1"/>
</dbReference>
<reference evidence="4 5" key="1">
    <citation type="submission" date="2015-10" db="EMBL/GenBank/DDBJ databases">
        <title>Metagenome-Assembled Genomes uncover a global brackish microbiome.</title>
        <authorList>
            <person name="Hugerth L.W."/>
            <person name="Larsson J."/>
            <person name="Alneberg J."/>
            <person name="Lindh M.V."/>
            <person name="Legrand C."/>
            <person name="Pinhassi J."/>
            <person name="Andersson A.F."/>
        </authorList>
    </citation>
    <scope>NUCLEOTIDE SEQUENCE [LARGE SCALE GENOMIC DNA]</scope>
    <source>
        <strain evidence="4">BACL18 MAG-120507-bin52</strain>
    </source>
</reference>
<sequence length="197" mass="21240">MKHLLFVALLASSFPTFASIEPGETAPDFTLKDSKGITHKLSDFRGKFVVLEWLNHECPFVKKHYSGGDMQKLQKEYTSKGVVWLSIISSAPGKQGHRTGPQAEADTQDKKASPTAVLLDPSGEVGQQYQAKTTPQIYVLNPDAKIIYAGAIDSVKSTKAADVAQAENYVRLALDAALAGKPVATPSTPPYGCSVKY</sequence>
<feature type="region of interest" description="Disordered" evidence="1">
    <location>
        <begin position="92"/>
        <end position="113"/>
    </location>
</feature>
<dbReference type="AlphaFoldDB" id="A0A0R2RHW9"/>
<dbReference type="CDD" id="cd02969">
    <property type="entry name" value="PRX_like1"/>
    <property type="match status" value="1"/>
</dbReference>
<evidence type="ECO:0000256" key="1">
    <source>
        <dbReference type="SAM" id="MobiDB-lite"/>
    </source>
</evidence>
<gene>
    <name evidence="4" type="ORF">ABR82_02935</name>
</gene>
<dbReference type="Gene3D" id="3.40.30.10">
    <property type="entry name" value="Glutaredoxin"/>
    <property type="match status" value="1"/>
</dbReference>
<dbReference type="GO" id="GO:0016209">
    <property type="term" value="F:antioxidant activity"/>
    <property type="evidence" value="ECO:0007669"/>
    <property type="project" value="InterPro"/>
</dbReference>
<feature type="domain" description="Thioredoxin" evidence="3">
    <location>
        <begin position="20"/>
        <end position="179"/>
    </location>
</feature>
<evidence type="ECO:0000313" key="4">
    <source>
        <dbReference type="EMBL" id="KRO61905.1"/>
    </source>
</evidence>
<evidence type="ECO:0000256" key="2">
    <source>
        <dbReference type="SAM" id="SignalP"/>
    </source>
</evidence>
<dbReference type="EMBL" id="LIBO01000176">
    <property type="protein sequence ID" value="KRO61905.1"/>
    <property type="molecule type" value="Genomic_DNA"/>
</dbReference>
<protein>
    <submittedName>
        <fullName evidence="4">Alkyl hydroperoxide reductase</fullName>
    </submittedName>
</protein>
<dbReference type="InterPro" id="IPR000866">
    <property type="entry name" value="AhpC/TSA"/>
</dbReference>